<evidence type="ECO:0000313" key="3">
    <source>
        <dbReference type="Proteomes" id="UP001157006"/>
    </source>
</evidence>
<dbReference type="SUPFAM" id="SSF55797">
    <property type="entry name" value="PR-1-like"/>
    <property type="match status" value="1"/>
</dbReference>
<feature type="domain" description="SCP" evidence="1">
    <location>
        <begin position="1"/>
        <end position="111"/>
    </location>
</feature>
<evidence type="ECO:0000259" key="1">
    <source>
        <dbReference type="SMART" id="SM00198"/>
    </source>
</evidence>
<protein>
    <recommendedName>
        <fullName evidence="1">SCP domain-containing protein</fullName>
    </recommendedName>
</protein>
<dbReference type="SMART" id="SM00198">
    <property type="entry name" value="SCP"/>
    <property type="match status" value="1"/>
</dbReference>
<dbReference type="Gene3D" id="3.40.33.10">
    <property type="entry name" value="CAP"/>
    <property type="match status" value="1"/>
</dbReference>
<dbReference type="InterPro" id="IPR018244">
    <property type="entry name" value="Allrgn_V5/Tpx1_CS"/>
</dbReference>
<dbReference type="PANTHER" id="PTHR10334">
    <property type="entry name" value="CYSTEINE-RICH SECRETORY PROTEIN-RELATED"/>
    <property type="match status" value="1"/>
</dbReference>
<gene>
    <name evidence="2" type="ORF">VFH_VI104160</name>
</gene>
<proteinExistence type="predicted"/>
<dbReference type="InterPro" id="IPR035940">
    <property type="entry name" value="CAP_sf"/>
</dbReference>
<dbReference type="PRINTS" id="PR00837">
    <property type="entry name" value="V5TPXLIKE"/>
</dbReference>
<dbReference type="GO" id="GO:0005576">
    <property type="term" value="C:extracellular region"/>
    <property type="evidence" value="ECO:0007669"/>
    <property type="project" value="InterPro"/>
</dbReference>
<evidence type="ECO:0000313" key="2">
    <source>
        <dbReference type="EMBL" id="CAI8618034.1"/>
    </source>
</evidence>
<dbReference type="Proteomes" id="UP001157006">
    <property type="component" value="Chromosome 6"/>
</dbReference>
<accession>A0AAV1B5T6</accession>
<dbReference type="InterPro" id="IPR014044">
    <property type="entry name" value="CAP_dom"/>
</dbReference>
<dbReference type="Pfam" id="PF00188">
    <property type="entry name" value="CAP"/>
    <property type="match status" value="1"/>
</dbReference>
<dbReference type="AlphaFoldDB" id="A0AAV1B5T6"/>
<dbReference type="EMBL" id="OX451741">
    <property type="protein sequence ID" value="CAI8618034.1"/>
    <property type="molecule type" value="Genomic_DNA"/>
</dbReference>
<dbReference type="FunFam" id="3.40.33.10:FF:000004">
    <property type="entry name" value="CAP, cysteine-rich secretory protein, antigen 5"/>
    <property type="match status" value="1"/>
</dbReference>
<name>A0AAV1B5T6_VICFA</name>
<reference evidence="2 3" key="1">
    <citation type="submission" date="2023-01" db="EMBL/GenBank/DDBJ databases">
        <authorList>
            <person name="Kreplak J."/>
        </authorList>
    </citation>
    <scope>NUCLEOTIDE SEQUENCE [LARGE SCALE GENOMIC DNA]</scope>
</reference>
<keyword evidence="3" id="KW-1185">Reference proteome</keyword>
<dbReference type="InterPro" id="IPR001283">
    <property type="entry name" value="CRISP-related"/>
</dbReference>
<sequence length="115" mass="12868">MNILEILTIFSITMPIRGSKTCEFEHSGGPYGENLAGSSDPEMTAIDAVNLWVDEKKNYNHETNSCENDECLHYTQVIWHATSHVGCARVNCKSGWTFITCNYDPPGNFEGDNAY</sequence>
<organism evidence="2 3">
    <name type="scientific">Vicia faba</name>
    <name type="common">Broad bean</name>
    <name type="synonym">Faba vulgaris</name>
    <dbReference type="NCBI Taxonomy" id="3906"/>
    <lineage>
        <taxon>Eukaryota</taxon>
        <taxon>Viridiplantae</taxon>
        <taxon>Streptophyta</taxon>
        <taxon>Embryophyta</taxon>
        <taxon>Tracheophyta</taxon>
        <taxon>Spermatophyta</taxon>
        <taxon>Magnoliopsida</taxon>
        <taxon>eudicotyledons</taxon>
        <taxon>Gunneridae</taxon>
        <taxon>Pentapetalae</taxon>
        <taxon>rosids</taxon>
        <taxon>fabids</taxon>
        <taxon>Fabales</taxon>
        <taxon>Fabaceae</taxon>
        <taxon>Papilionoideae</taxon>
        <taxon>50 kb inversion clade</taxon>
        <taxon>NPAAA clade</taxon>
        <taxon>Hologalegina</taxon>
        <taxon>IRL clade</taxon>
        <taxon>Fabeae</taxon>
        <taxon>Vicia</taxon>
    </lineage>
</organism>
<dbReference type="PROSITE" id="PS01010">
    <property type="entry name" value="CRISP_2"/>
    <property type="match status" value="1"/>
</dbReference>